<name>A0AAV7LH31_PLEWA</name>
<proteinExistence type="predicted"/>
<evidence type="ECO:0000313" key="2">
    <source>
        <dbReference type="EMBL" id="KAJ1089804.1"/>
    </source>
</evidence>
<dbReference type="Proteomes" id="UP001066276">
    <property type="component" value="Chromosome 11"/>
</dbReference>
<gene>
    <name evidence="2" type="ORF">NDU88_002948</name>
</gene>
<dbReference type="AlphaFoldDB" id="A0AAV7LH31"/>
<accession>A0AAV7LH31</accession>
<dbReference type="EMBL" id="JANPWB010000015">
    <property type="protein sequence ID" value="KAJ1089804.1"/>
    <property type="molecule type" value="Genomic_DNA"/>
</dbReference>
<feature type="compositionally biased region" description="Polar residues" evidence="1">
    <location>
        <begin position="53"/>
        <end position="69"/>
    </location>
</feature>
<feature type="region of interest" description="Disordered" evidence="1">
    <location>
        <begin position="48"/>
        <end position="69"/>
    </location>
</feature>
<keyword evidence="3" id="KW-1185">Reference proteome</keyword>
<protein>
    <submittedName>
        <fullName evidence="2">Uncharacterized protein</fullName>
    </submittedName>
</protein>
<evidence type="ECO:0000313" key="3">
    <source>
        <dbReference type="Proteomes" id="UP001066276"/>
    </source>
</evidence>
<evidence type="ECO:0000256" key="1">
    <source>
        <dbReference type="SAM" id="MobiDB-lite"/>
    </source>
</evidence>
<reference evidence="2" key="1">
    <citation type="journal article" date="2022" name="bioRxiv">
        <title>Sequencing and chromosome-scale assembly of the giantPleurodeles waltlgenome.</title>
        <authorList>
            <person name="Brown T."/>
            <person name="Elewa A."/>
            <person name="Iarovenko S."/>
            <person name="Subramanian E."/>
            <person name="Araus A.J."/>
            <person name="Petzold A."/>
            <person name="Susuki M."/>
            <person name="Suzuki K.-i.T."/>
            <person name="Hayashi T."/>
            <person name="Toyoda A."/>
            <person name="Oliveira C."/>
            <person name="Osipova E."/>
            <person name="Leigh N.D."/>
            <person name="Simon A."/>
            <person name="Yun M.H."/>
        </authorList>
    </citation>
    <scope>NUCLEOTIDE SEQUENCE</scope>
    <source>
        <strain evidence="2">20211129_DDA</strain>
        <tissue evidence="2">Liver</tissue>
    </source>
</reference>
<sequence length="177" mass="19532">MDPPRRGELCRSVFPPKDSQQALLAAIVRLVFLDAAVAQERPGCRQLRLGTEGASSKTRSPLSSRQHPQKCQKQALRGCVKQCSAEVAQRSLKSPEDNLGGRAMQVRVLWTQAGLCTKDFRRKCTEAGVAAKFAVPRNAVWLGEARTYLHQTWTEESLDCGSHLDRVAGFKGPRSLC</sequence>
<comment type="caution">
    <text evidence="2">The sequence shown here is derived from an EMBL/GenBank/DDBJ whole genome shotgun (WGS) entry which is preliminary data.</text>
</comment>
<organism evidence="2 3">
    <name type="scientific">Pleurodeles waltl</name>
    <name type="common">Iberian ribbed newt</name>
    <dbReference type="NCBI Taxonomy" id="8319"/>
    <lineage>
        <taxon>Eukaryota</taxon>
        <taxon>Metazoa</taxon>
        <taxon>Chordata</taxon>
        <taxon>Craniata</taxon>
        <taxon>Vertebrata</taxon>
        <taxon>Euteleostomi</taxon>
        <taxon>Amphibia</taxon>
        <taxon>Batrachia</taxon>
        <taxon>Caudata</taxon>
        <taxon>Salamandroidea</taxon>
        <taxon>Salamandridae</taxon>
        <taxon>Pleurodelinae</taxon>
        <taxon>Pleurodeles</taxon>
    </lineage>
</organism>